<keyword evidence="2" id="KW-1185">Reference proteome</keyword>
<dbReference type="EMBL" id="QDKP01000017">
    <property type="protein sequence ID" value="PVM86000.1"/>
    <property type="molecule type" value="Genomic_DNA"/>
</dbReference>
<evidence type="ECO:0008006" key="3">
    <source>
        <dbReference type="Google" id="ProtNLM"/>
    </source>
</evidence>
<gene>
    <name evidence="1" type="ORF">DDF65_06140</name>
</gene>
<evidence type="ECO:0000313" key="1">
    <source>
        <dbReference type="EMBL" id="PVM86000.1"/>
    </source>
</evidence>
<reference evidence="1 2" key="1">
    <citation type="submission" date="2018-04" db="EMBL/GenBank/DDBJ databases">
        <title>The genome sequence of Caulobacter sp. 736.</title>
        <authorList>
            <person name="Gao J."/>
            <person name="Sun J."/>
        </authorList>
    </citation>
    <scope>NUCLEOTIDE SEQUENCE [LARGE SCALE GENOMIC DNA]</scope>
    <source>
        <strain evidence="1 2">736</strain>
    </source>
</reference>
<protein>
    <recommendedName>
        <fullName evidence="3">ThuA-like domain-containing protein</fullName>
    </recommendedName>
</protein>
<comment type="caution">
    <text evidence="1">The sequence shown here is derived from an EMBL/GenBank/DDBJ whole genome shotgun (WGS) entry which is preliminary data.</text>
</comment>
<sequence>MSSPGPIRILLQTTIPTTEDDWSIARFSALRDLLSSAVDDDGRALYAVEARDREATGGPDPVLSRMQDSDFDQLWLFAVDVGDGLTEEDCVAVSRFRETGGGLMIARDHMDLGSSVCTLGGVGAAHCFHSKNLEPDVGRHVRDDEETQAISWPNYRSGANGDYQEIVAVAPVHPILRDATSPTGVLRYLPAHPHEGAVIAPEDGDARVIAAGASRTTGRAFNLAVAFERGPAAGAALAQSTFHHFADYNWDLAAGCPSFVSETPGEGMARDPRALADTHRYVLNLAAWLGRRGLSA</sequence>
<organism evidence="1 2">
    <name type="scientific">Caulobacter radicis</name>
    <dbReference type="NCBI Taxonomy" id="2172650"/>
    <lineage>
        <taxon>Bacteria</taxon>
        <taxon>Pseudomonadati</taxon>
        <taxon>Pseudomonadota</taxon>
        <taxon>Alphaproteobacteria</taxon>
        <taxon>Caulobacterales</taxon>
        <taxon>Caulobacteraceae</taxon>
        <taxon>Caulobacter</taxon>
    </lineage>
</organism>
<accession>A0A2T9JQK6</accession>
<proteinExistence type="predicted"/>
<name>A0A2T9JQK6_9CAUL</name>
<dbReference type="AlphaFoldDB" id="A0A2T9JQK6"/>
<evidence type="ECO:0000313" key="2">
    <source>
        <dbReference type="Proteomes" id="UP000244913"/>
    </source>
</evidence>
<dbReference type="Proteomes" id="UP000244913">
    <property type="component" value="Unassembled WGS sequence"/>
</dbReference>
<dbReference type="RefSeq" id="WP_116565545.1">
    <property type="nucleotide sequence ID" value="NZ_QDKP01000017.1"/>
</dbReference>